<proteinExistence type="inferred from homology"/>
<protein>
    <submittedName>
        <fullName evidence="5">Sulfurtransferase complex subunit TusD</fullName>
    </submittedName>
</protein>
<evidence type="ECO:0000256" key="4">
    <source>
        <dbReference type="ARBA" id="ARBA00022679"/>
    </source>
</evidence>
<dbReference type="GO" id="GO:1990228">
    <property type="term" value="C:sulfurtransferase complex"/>
    <property type="evidence" value="ECO:0007669"/>
    <property type="project" value="TreeGrafter"/>
</dbReference>
<evidence type="ECO:0000313" key="6">
    <source>
        <dbReference type="Proteomes" id="UP000298049"/>
    </source>
</evidence>
<organism evidence="5 6">
    <name type="scientific">Hydrocarboniclastica marina</name>
    <dbReference type="NCBI Taxonomy" id="2259620"/>
    <lineage>
        <taxon>Bacteria</taxon>
        <taxon>Pseudomonadati</taxon>
        <taxon>Pseudomonadota</taxon>
        <taxon>Gammaproteobacteria</taxon>
        <taxon>Alteromonadales</taxon>
        <taxon>Alteromonadaceae</taxon>
        <taxon>Hydrocarboniclastica</taxon>
    </lineage>
</organism>
<keyword evidence="4 5" id="KW-0808">Transferase</keyword>
<keyword evidence="3" id="KW-0963">Cytoplasm</keyword>
<dbReference type="GO" id="GO:0097163">
    <property type="term" value="F:sulfur carrier activity"/>
    <property type="evidence" value="ECO:0007669"/>
    <property type="project" value="TreeGrafter"/>
</dbReference>
<dbReference type="PANTHER" id="PTHR34874:SF3">
    <property type="entry name" value="SULFURTRANSFERASE TUSD"/>
    <property type="match status" value="1"/>
</dbReference>
<reference evidence="5 6" key="1">
    <citation type="submission" date="2018-07" db="EMBL/GenBank/DDBJ databases">
        <title>Marsedoiliclastica nanhaica gen. nov. sp. nov., a novel marine hydrocarbonoclastic bacterium isolated from an in-situ enriched hydrocarbon-degrading consortium in deep-sea sediment.</title>
        <authorList>
            <person name="Dong C."/>
            <person name="Ma T."/>
            <person name="Liu R."/>
            <person name="Shao Z."/>
        </authorList>
    </citation>
    <scope>NUCLEOTIDE SEQUENCE [LARGE SCALE GENOMIC DNA]</scope>
    <source>
        <strain evidence="6">soil36-7</strain>
    </source>
</reference>
<name>A0A4P7XGN1_9ALTE</name>
<dbReference type="NCBIfam" id="NF001237">
    <property type="entry name" value="PRK00207.1"/>
    <property type="match status" value="1"/>
</dbReference>
<evidence type="ECO:0000256" key="1">
    <source>
        <dbReference type="ARBA" id="ARBA00004496"/>
    </source>
</evidence>
<dbReference type="PANTHER" id="PTHR34874">
    <property type="entry name" value="PROTEIN YCHN"/>
    <property type="match status" value="1"/>
</dbReference>
<comment type="subcellular location">
    <subcellularLocation>
        <location evidence="1">Cytoplasm</location>
    </subcellularLocation>
</comment>
<dbReference type="Proteomes" id="UP000298049">
    <property type="component" value="Chromosome"/>
</dbReference>
<accession>A0A4P7XGN1</accession>
<dbReference type="GO" id="GO:0016783">
    <property type="term" value="F:sulfurtransferase activity"/>
    <property type="evidence" value="ECO:0007669"/>
    <property type="project" value="InterPro"/>
</dbReference>
<dbReference type="Pfam" id="PF02635">
    <property type="entry name" value="DsrE"/>
    <property type="match status" value="1"/>
</dbReference>
<dbReference type="NCBIfam" id="TIGR03012">
    <property type="entry name" value="sulf_tusD_dsrE"/>
    <property type="match status" value="1"/>
</dbReference>
<evidence type="ECO:0000256" key="3">
    <source>
        <dbReference type="ARBA" id="ARBA00022490"/>
    </source>
</evidence>
<gene>
    <name evidence="5" type="ORF">soil367_09635</name>
</gene>
<evidence type="ECO:0000256" key="2">
    <source>
        <dbReference type="ARBA" id="ARBA00007067"/>
    </source>
</evidence>
<dbReference type="GO" id="GO:0002143">
    <property type="term" value="P:tRNA wobble position uridine thiolation"/>
    <property type="evidence" value="ECO:0007669"/>
    <property type="project" value="TreeGrafter"/>
</dbReference>
<sequence length="133" mass="14611">MQFAITITGAPHSTQAPQTAYSFALALYEAGHAIERLFLYGDGVLLASNLQVVAGDEPNWGLLWRKLVEDHSIQATVCVASALRRGIIDEREAQRHELGQCANVPPPWVIAGLGDWIEMTQVADRHLLFGPSY</sequence>
<dbReference type="InterPro" id="IPR003787">
    <property type="entry name" value="Sulphur_relay_DsrE/F-like"/>
</dbReference>
<keyword evidence="6" id="KW-1185">Reference proteome</keyword>
<comment type="similarity">
    <text evidence="2">Belongs to the DsrE/TusD family.</text>
</comment>
<dbReference type="EMBL" id="CP031093">
    <property type="protein sequence ID" value="QCF26169.1"/>
    <property type="molecule type" value="Genomic_DNA"/>
</dbReference>
<dbReference type="Gene3D" id="3.40.1260.10">
    <property type="entry name" value="DsrEFH-like"/>
    <property type="match status" value="1"/>
</dbReference>
<dbReference type="InterPro" id="IPR017463">
    <property type="entry name" value="Sulphur_relay_TusD/DsrE"/>
</dbReference>
<evidence type="ECO:0000313" key="5">
    <source>
        <dbReference type="EMBL" id="QCF26169.1"/>
    </source>
</evidence>
<dbReference type="KEGG" id="hmi:soil367_09635"/>
<dbReference type="InterPro" id="IPR027396">
    <property type="entry name" value="DsrEFH-like"/>
</dbReference>
<dbReference type="AlphaFoldDB" id="A0A4P7XGN1"/>
<dbReference type="OrthoDB" id="9787483at2"/>
<dbReference type="SUPFAM" id="SSF75169">
    <property type="entry name" value="DsrEFH-like"/>
    <property type="match status" value="1"/>
</dbReference>
<dbReference type="RefSeq" id="WP_136548889.1">
    <property type="nucleotide sequence ID" value="NZ_CP031093.1"/>
</dbReference>